<feature type="transmembrane region" description="Helical" evidence="1">
    <location>
        <begin position="50"/>
        <end position="75"/>
    </location>
</feature>
<protein>
    <submittedName>
        <fullName evidence="2">Uncharacterized protein</fullName>
    </submittedName>
</protein>
<keyword evidence="1" id="KW-0472">Membrane</keyword>
<sequence>MTERTATAWSSATLLVMAALGAVTMAGLAFNQVWGSASDALSGLFFGAGAGLLTAVPGAVMGAIAALPICALYWASVAIAEARR</sequence>
<feature type="transmembrane region" description="Helical" evidence="1">
    <location>
        <begin position="12"/>
        <end position="30"/>
    </location>
</feature>
<keyword evidence="1" id="KW-0812">Transmembrane</keyword>
<evidence type="ECO:0000256" key="1">
    <source>
        <dbReference type="SAM" id="Phobius"/>
    </source>
</evidence>
<evidence type="ECO:0000313" key="2">
    <source>
        <dbReference type="EMBL" id="SOR30662.1"/>
    </source>
</evidence>
<reference evidence="3" key="1">
    <citation type="submission" date="2017-10" db="EMBL/GenBank/DDBJ databases">
        <authorList>
            <person name="Regsiter A."/>
            <person name="William W."/>
        </authorList>
    </citation>
    <scope>NUCLEOTIDE SEQUENCE [LARGE SCALE GENOMIC DNA]</scope>
</reference>
<gene>
    <name evidence="2" type="ORF">TK0001_4060</name>
</gene>
<evidence type="ECO:0000313" key="3">
    <source>
        <dbReference type="Proteomes" id="UP000233769"/>
    </source>
</evidence>
<proteinExistence type="predicted"/>
<name>A0A2N9ATL7_METEX</name>
<dbReference type="EMBL" id="LT962688">
    <property type="protein sequence ID" value="SOR30662.1"/>
    <property type="molecule type" value="Genomic_DNA"/>
</dbReference>
<accession>A0A2N9ATL7</accession>
<organism evidence="2 3">
    <name type="scientific">Methylorubrum extorquens</name>
    <name type="common">Methylobacterium dichloromethanicum</name>
    <name type="synonym">Methylobacterium extorquens</name>
    <dbReference type="NCBI Taxonomy" id="408"/>
    <lineage>
        <taxon>Bacteria</taxon>
        <taxon>Pseudomonadati</taxon>
        <taxon>Pseudomonadota</taxon>
        <taxon>Alphaproteobacteria</taxon>
        <taxon>Hyphomicrobiales</taxon>
        <taxon>Methylobacteriaceae</taxon>
        <taxon>Methylorubrum</taxon>
    </lineage>
</organism>
<dbReference type="AlphaFoldDB" id="A0A2N9ATL7"/>
<keyword evidence="1" id="KW-1133">Transmembrane helix</keyword>
<dbReference type="Proteomes" id="UP000233769">
    <property type="component" value="Chromosome tk0001"/>
</dbReference>